<proteinExistence type="predicted"/>
<dbReference type="AlphaFoldDB" id="A0A2W7NL14"/>
<gene>
    <name evidence="1" type="ORF">C7416_1233</name>
</gene>
<organism evidence="1 2">
    <name type="scientific">Cupriavidus phytorum</name>
    <dbReference type="NCBI Taxonomy" id="3024399"/>
    <lineage>
        <taxon>Bacteria</taxon>
        <taxon>Pseudomonadati</taxon>
        <taxon>Pseudomonadota</taxon>
        <taxon>Betaproteobacteria</taxon>
        <taxon>Burkholderiales</taxon>
        <taxon>Burkholderiaceae</taxon>
        <taxon>Cupriavidus</taxon>
    </lineage>
</organism>
<dbReference type="EMBL" id="QKZN01000023">
    <property type="protein sequence ID" value="PZX20968.1"/>
    <property type="molecule type" value="Genomic_DNA"/>
</dbReference>
<keyword evidence="2" id="KW-1185">Reference proteome</keyword>
<dbReference type="Proteomes" id="UP000249638">
    <property type="component" value="Unassembled WGS sequence"/>
</dbReference>
<accession>A0A2W7NL14</accession>
<protein>
    <submittedName>
        <fullName evidence="1">Uncharacterized protein DUF1488</fullName>
    </submittedName>
</protein>
<dbReference type="InterPro" id="IPR036692">
    <property type="entry name" value="Shew3726-like_sf"/>
</dbReference>
<evidence type="ECO:0000313" key="2">
    <source>
        <dbReference type="Proteomes" id="UP000249638"/>
    </source>
</evidence>
<comment type="caution">
    <text evidence="1">The sequence shown here is derived from an EMBL/GenBank/DDBJ whole genome shotgun (WGS) entry which is preliminary data.</text>
</comment>
<dbReference type="Pfam" id="PF07369">
    <property type="entry name" value="DUF1488"/>
    <property type="match status" value="1"/>
</dbReference>
<evidence type="ECO:0000313" key="1">
    <source>
        <dbReference type="EMBL" id="PZX20968.1"/>
    </source>
</evidence>
<reference evidence="1" key="1">
    <citation type="submission" date="2018-06" db="EMBL/GenBank/DDBJ databases">
        <title>Genomic Encyclopedia of Type Strains, Phase IV (KMG-V): Genome sequencing to study the core and pangenomes of soil and plant-associated prokaryotes.</title>
        <authorList>
            <person name="Whitman W."/>
        </authorList>
    </citation>
    <scope>NUCLEOTIDE SEQUENCE [LARGE SCALE GENOMIC DNA]</scope>
    <source>
        <strain evidence="1">MLR2-44</strain>
    </source>
</reference>
<dbReference type="SUPFAM" id="SSF160272">
    <property type="entry name" value="Shew3726-like"/>
    <property type="match status" value="1"/>
</dbReference>
<dbReference type="Gene3D" id="3.30.160.140">
    <property type="entry name" value="Shew3726-like"/>
    <property type="match status" value="1"/>
</dbReference>
<sequence length="93" mass="10273">MPDITFPRSLPTYCAASLTLSCPATVNGSPTLYSVTAEALEAHFGARSPREEDLVAAFTNNRQRIERLAESLFELTEAREIVLRSGHFRFAGQ</sequence>
<name>A0A2W7NL14_9BURK</name>
<dbReference type="InterPro" id="IPR009962">
    <property type="entry name" value="DUF1488"/>
</dbReference>